<dbReference type="Gene3D" id="3.90.550.10">
    <property type="entry name" value="Spore Coat Polysaccharide Biosynthesis Protein SpsA, Chain A"/>
    <property type="match status" value="1"/>
</dbReference>
<dbReference type="GO" id="GO:0006777">
    <property type="term" value="P:Mo-molybdopterin cofactor biosynthetic process"/>
    <property type="evidence" value="ECO:0007669"/>
    <property type="project" value="UniProtKB-KW"/>
</dbReference>
<keyword evidence="9" id="KW-0548">Nucleotidyltransferase</keyword>
<reference evidence="9" key="2">
    <citation type="submission" date="2023-01" db="EMBL/GenBank/DDBJ databases">
        <title>Draft genome sequence of Agaribacter marinus strain NBRC 110023.</title>
        <authorList>
            <person name="Sun Q."/>
            <person name="Mori K."/>
        </authorList>
    </citation>
    <scope>NUCLEOTIDE SEQUENCE</scope>
    <source>
        <strain evidence="9">NBRC 110023</strain>
    </source>
</reference>
<organism evidence="9 10">
    <name type="scientific">Agaribacter marinus</name>
    <dbReference type="NCBI Taxonomy" id="1431249"/>
    <lineage>
        <taxon>Bacteria</taxon>
        <taxon>Pseudomonadati</taxon>
        <taxon>Pseudomonadota</taxon>
        <taxon>Gammaproteobacteria</taxon>
        <taxon>Alteromonadales</taxon>
        <taxon>Alteromonadaceae</taxon>
        <taxon>Agaribacter</taxon>
    </lineage>
</organism>
<dbReference type="GO" id="GO:0016779">
    <property type="term" value="F:nucleotidyltransferase activity"/>
    <property type="evidence" value="ECO:0007669"/>
    <property type="project" value="UniProtKB-KW"/>
</dbReference>
<evidence type="ECO:0000259" key="8">
    <source>
        <dbReference type="Pfam" id="PF12804"/>
    </source>
</evidence>
<proteinExistence type="predicted"/>
<keyword evidence="5" id="KW-0460">Magnesium</keyword>
<accession>A0AA37SUK7</accession>
<keyword evidence="7" id="KW-0501">Molybdenum cofactor biosynthesis</keyword>
<evidence type="ECO:0000256" key="4">
    <source>
        <dbReference type="ARBA" id="ARBA00022741"/>
    </source>
</evidence>
<keyword evidence="2" id="KW-0808">Transferase</keyword>
<gene>
    <name evidence="9" type="primary">mobA</name>
    <name evidence="9" type="ORF">GCM10007852_02800</name>
</gene>
<evidence type="ECO:0000313" key="9">
    <source>
        <dbReference type="EMBL" id="GLR69372.1"/>
    </source>
</evidence>
<keyword evidence="6" id="KW-0342">GTP-binding</keyword>
<evidence type="ECO:0000256" key="1">
    <source>
        <dbReference type="ARBA" id="ARBA00022490"/>
    </source>
</evidence>
<protein>
    <submittedName>
        <fullName evidence="9">Molybdenum cofactor guanylyltransferase</fullName>
    </submittedName>
</protein>
<keyword evidence="4" id="KW-0547">Nucleotide-binding</keyword>
<dbReference type="PANTHER" id="PTHR19136:SF81">
    <property type="entry name" value="MOLYBDENUM COFACTOR GUANYLYLTRANSFERASE"/>
    <property type="match status" value="1"/>
</dbReference>
<dbReference type="SUPFAM" id="SSF53448">
    <property type="entry name" value="Nucleotide-diphospho-sugar transferases"/>
    <property type="match status" value="1"/>
</dbReference>
<evidence type="ECO:0000313" key="10">
    <source>
        <dbReference type="Proteomes" id="UP001156601"/>
    </source>
</evidence>
<evidence type="ECO:0000256" key="7">
    <source>
        <dbReference type="ARBA" id="ARBA00023150"/>
    </source>
</evidence>
<dbReference type="CDD" id="cd02503">
    <property type="entry name" value="MobA"/>
    <property type="match status" value="1"/>
</dbReference>
<evidence type="ECO:0000256" key="6">
    <source>
        <dbReference type="ARBA" id="ARBA00023134"/>
    </source>
</evidence>
<dbReference type="PANTHER" id="PTHR19136">
    <property type="entry name" value="MOLYBDENUM COFACTOR GUANYLYLTRANSFERASE"/>
    <property type="match status" value="1"/>
</dbReference>
<evidence type="ECO:0000256" key="2">
    <source>
        <dbReference type="ARBA" id="ARBA00022679"/>
    </source>
</evidence>
<reference evidence="9" key="1">
    <citation type="journal article" date="2014" name="Int. J. Syst. Evol. Microbiol.">
        <title>Complete genome sequence of Corynebacterium casei LMG S-19264T (=DSM 44701T), isolated from a smear-ripened cheese.</title>
        <authorList>
            <consortium name="US DOE Joint Genome Institute (JGI-PGF)"/>
            <person name="Walter F."/>
            <person name="Albersmeier A."/>
            <person name="Kalinowski J."/>
            <person name="Ruckert C."/>
        </authorList>
    </citation>
    <scope>NUCLEOTIDE SEQUENCE</scope>
    <source>
        <strain evidence="9">NBRC 110023</strain>
    </source>
</reference>
<dbReference type="Pfam" id="PF12804">
    <property type="entry name" value="NTP_transf_3"/>
    <property type="match status" value="1"/>
</dbReference>
<comment type="caution">
    <text evidence="9">The sequence shown here is derived from an EMBL/GenBank/DDBJ whole genome shotgun (WGS) entry which is preliminary data.</text>
</comment>
<dbReference type="GO" id="GO:0046872">
    <property type="term" value="F:metal ion binding"/>
    <property type="evidence" value="ECO:0007669"/>
    <property type="project" value="UniProtKB-KW"/>
</dbReference>
<dbReference type="GO" id="GO:0005525">
    <property type="term" value="F:GTP binding"/>
    <property type="evidence" value="ECO:0007669"/>
    <property type="project" value="UniProtKB-KW"/>
</dbReference>
<dbReference type="Proteomes" id="UP001156601">
    <property type="component" value="Unassembled WGS sequence"/>
</dbReference>
<dbReference type="InterPro" id="IPR029044">
    <property type="entry name" value="Nucleotide-diphossugar_trans"/>
</dbReference>
<keyword evidence="10" id="KW-1185">Reference proteome</keyword>
<keyword evidence="3" id="KW-0479">Metal-binding</keyword>
<feature type="domain" description="MobA-like NTP transferase" evidence="8">
    <location>
        <begin position="3"/>
        <end position="111"/>
    </location>
</feature>
<evidence type="ECO:0000256" key="3">
    <source>
        <dbReference type="ARBA" id="ARBA00022723"/>
    </source>
</evidence>
<keyword evidence="1" id="KW-0963">Cytoplasm</keyword>
<dbReference type="AlphaFoldDB" id="A0AA37SUK7"/>
<dbReference type="InterPro" id="IPR013482">
    <property type="entry name" value="Molybde_CF_guanTrfase"/>
</dbReference>
<dbReference type="InterPro" id="IPR025877">
    <property type="entry name" value="MobA-like_NTP_Trfase"/>
</dbReference>
<dbReference type="RefSeq" id="WP_284215700.1">
    <property type="nucleotide sequence ID" value="NZ_BSOT01000002.1"/>
</dbReference>
<dbReference type="EMBL" id="BSOT01000002">
    <property type="protein sequence ID" value="GLR69372.1"/>
    <property type="molecule type" value="Genomic_DNA"/>
</dbReference>
<sequence length="185" mass="20510">MKGLILAGGKSSRMGEDKALLDINGLSFIEHTKRLLLSCACEDVLINHNTLTNCIPDIHTDKGPTSGIHAALSWLEKDMSTTPLLVSAVDTPFMPSSALQQLIEYGQTHKTSCYYGNLYLPVFIYDTENALNWLNTILPPKNAKGPSLRMLYNAIEAKKLDNSCGDWININQPSDYQVARRQAQN</sequence>
<name>A0AA37SUK7_9ALTE</name>
<evidence type="ECO:0000256" key="5">
    <source>
        <dbReference type="ARBA" id="ARBA00022842"/>
    </source>
</evidence>